<reference evidence="4 5" key="1">
    <citation type="submission" date="2020-10" db="EMBL/GenBank/DDBJ databases">
        <title>Complete genome sequence of Cupriavidus basilensis CCUG 49340T.</title>
        <authorList>
            <person name="Salva-Serra F."/>
            <person name="Donoso R.A."/>
            <person name="Cho K.H."/>
            <person name="Yoo J.A."/>
            <person name="Lee K."/>
            <person name="Yoon S.-H."/>
            <person name="Perez-Pantoja D."/>
            <person name="Moore E.R.B."/>
        </authorList>
    </citation>
    <scope>NUCLEOTIDE SEQUENCE [LARGE SCALE GENOMIC DNA]</scope>
    <source>
        <strain evidence="5">CCUG 49340</strain>
    </source>
</reference>
<evidence type="ECO:0000259" key="2">
    <source>
        <dbReference type="Pfam" id="PF02481"/>
    </source>
</evidence>
<sequence>MTGLAATGANPAPVPTTTRSAADIEAWLRLTGARGLGTGALRQLLATFGLPHQLLAQTVSALAAVIPEKHARALLAPPDAVTMALVERTVAWAAEPGNHVVTLADAAYPRPLLDLSDPPLVLYVKGQLGALGGPAIAMVGARSATVQGTEDARRFARVLSGAGLAVVSGLALGIDGAAHEGALEGAGGTVAVIGTGADLVYPARHRDLAHRIAAQGAIVSEFALGMPGRSHHFPQRNRIIAALARGVLVVEAAARSGSLITARLAAEMGREVYAIPGSIHAPLSKGCHLLIRQGAKLVETAQDVLEELGMAGDAARPVAPAPMPALDDVLGLTLTHDPVTLDALCARTALPPEQVVASLLTLELAGAVERLPGNVYRRVS</sequence>
<dbReference type="NCBIfam" id="TIGR00732">
    <property type="entry name" value="dprA"/>
    <property type="match status" value="1"/>
</dbReference>
<comment type="similarity">
    <text evidence="1">Belongs to the DprA/Smf family.</text>
</comment>
<feature type="domain" description="Smf/DprA SLOG" evidence="2">
    <location>
        <begin position="100"/>
        <end position="308"/>
    </location>
</feature>
<dbReference type="EMBL" id="CP062803">
    <property type="protein sequence ID" value="QOT76430.1"/>
    <property type="molecule type" value="Genomic_DNA"/>
</dbReference>
<dbReference type="Proteomes" id="UP000397656">
    <property type="component" value="Chromosome 1"/>
</dbReference>
<dbReference type="RefSeq" id="WP_150987603.1">
    <property type="nucleotide sequence ID" value="NZ_CP062803.1"/>
</dbReference>
<proteinExistence type="inferred from homology"/>
<dbReference type="AlphaFoldDB" id="A0A643FVG0"/>
<name>A0A643FVG0_9BURK</name>
<dbReference type="InterPro" id="IPR041614">
    <property type="entry name" value="DprA_WH"/>
</dbReference>
<evidence type="ECO:0000313" key="5">
    <source>
        <dbReference type="Proteomes" id="UP000397656"/>
    </source>
</evidence>
<feature type="domain" description="DprA winged helix" evidence="3">
    <location>
        <begin position="316"/>
        <end position="374"/>
    </location>
</feature>
<dbReference type="PANTHER" id="PTHR43022">
    <property type="entry name" value="PROTEIN SMF"/>
    <property type="match status" value="1"/>
</dbReference>
<evidence type="ECO:0000259" key="3">
    <source>
        <dbReference type="Pfam" id="PF17782"/>
    </source>
</evidence>
<protein>
    <submittedName>
        <fullName evidence="4">DNA-protecting protein DprA</fullName>
    </submittedName>
</protein>
<dbReference type="SUPFAM" id="SSF102405">
    <property type="entry name" value="MCP/YpsA-like"/>
    <property type="match status" value="1"/>
</dbReference>
<organism evidence="4 5">
    <name type="scientific">Cupriavidus basilensis</name>
    <dbReference type="NCBI Taxonomy" id="68895"/>
    <lineage>
        <taxon>Bacteria</taxon>
        <taxon>Pseudomonadati</taxon>
        <taxon>Pseudomonadota</taxon>
        <taxon>Betaproteobacteria</taxon>
        <taxon>Burkholderiales</taxon>
        <taxon>Burkholderiaceae</taxon>
        <taxon>Cupriavidus</taxon>
    </lineage>
</organism>
<gene>
    <name evidence="4" type="primary">dprA</name>
    <name evidence="4" type="ORF">F7R26_020310</name>
</gene>
<dbReference type="InterPro" id="IPR057666">
    <property type="entry name" value="DrpA_SLOG"/>
</dbReference>
<dbReference type="InterPro" id="IPR036388">
    <property type="entry name" value="WH-like_DNA-bd_sf"/>
</dbReference>
<accession>A0A643FVG0</accession>
<dbReference type="GO" id="GO:0009294">
    <property type="term" value="P:DNA-mediated transformation"/>
    <property type="evidence" value="ECO:0007669"/>
    <property type="project" value="InterPro"/>
</dbReference>
<dbReference type="Gene3D" id="3.40.50.450">
    <property type="match status" value="1"/>
</dbReference>
<evidence type="ECO:0000256" key="1">
    <source>
        <dbReference type="ARBA" id="ARBA00006525"/>
    </source>
</evidence>
<dbReference type="GeneID" id="98403271"/>
<dbReference type="Pfam" id="PF17782">
    <property type="entry name" value="WHD_DprA"/>
    <property type="match status" value="1"/>
</dbReference>
<dbReference type="Gene3D" id="1.10.10.10">
    <property type="entry name" value="Winged helix-like DNA-binding domain superfamily/Winged helix DNA-binding domain"/>
    <property type="match status" value="1"/>
</dbReference>
<dbReference type="InterPro" id="IPR003488">
    <property type="entry name" value="DprA"/>
</dbReference>
<dbReference type="Pfam" id="PF02481">
    <property type="entry name" value="DNA_processg_A"/>
    <property type="match status" value="1"/>
</dbReference>
<evidence type="ECO:0000313" key="4">
    <source>
        <dbReference type="EMBL" id="QOT76430.1"/>
    </source>
</evidence>
<dbReference type="PANTHER" id="PTHR43022:SF1">
    <property type="entry name" value="PROTEIN SMF"/>
    <property type="match status" value="1"/>
</dbReference>